<name>A0AAP0MRM5_9ROSI</name>
<accession>A0AAP0MRM5</accession>
<reference evidence="1 2" key="1">
    <citation type="submission" date="2024-05" db="EMBL/GenBank/DDBJ databases">
        <title>Haplotype-resolved chromosome-level genome assembly of Huyou (Citrus changshanensis).</title>
        <authorList>
            <person name="Miao C."/>
            <person name="Chen W."/>
            <person name="Wu Y."/>
            <person name="Wang L."/>
            <person name="Zhao S."/>
            <person name="Grierson D."/>
            <person name="Xu C."/>
            <person name="Chen K."/>
        </authorList>
    </citation>
    <scope>NUCLEOTIDE SEQUENCE [LARGE SCALE GENOMIC DNA]</scope>
    <source>
        <strain evidence="1">01-14</strain>
        <tissue evidence="1">Leaf</tissue>
    </source>
</reference>
<comment type="caution">
    <text evidence="1">The sequence shown here is derived from an EMBL/GenBank/DDBJ whole genome shotgun (WGS) entry which is preliminary data.</text>
</comment>
<dbReference type="Proteomes" id="UP001428341">
    <property type="component" value="Unassembled WGS sequence"/>
</dbReference>
<dbReference type="AlphaFoldDB" id="A0AAP0MRM5"/>
<evidence type="ECO:0000313" key="1">
    <source>
        <dbReference type="EMBL" id="KAK9220959.1"/>
    </source>
</evidence>
<sequence length="67" mass="7338">MVISQQHDEQNEGDNGIRFEPEQGQIAIGLSEAGLDAVDLFGLGLFGGEFSWVFDFHGLEFFVDGGF</sequence>
<dbReference type="EMBL" id="JBCGBO010000002">
    <property type="protein sequence ID" value="KAK9220959.1"/>
    <property type="molecule type" value="Genomic_DNA"/>
</dbReference>
<organism evidence="1 2">
    <name type="scientific">Citrus x changshan-huyou</name>
    <dbReference type="NCBI Taxonomy" id="2935761"/>
    <lineage>
        <taxon>Eukaryota</taxon>
        <taxon>Viridiplantae</taxon>
        <taxon>Streptophyta</taxon>
        <taxon>Embryophyta</taxon>
        <taxon>Tracheophyta</taxon>
        <taxon>Spermatophyta</taxon>
        <taxon>Magnoliopsida</taxon>
        <taxon>eudicotyledons</taxon>
        <taxon>Gunneridae</taxon>
        <taxon>Pentapetalae</taxon>
        <taxon>rosids</taxon>
        <taxon>malvids</taxon>
        <taxon>Sapindales</taxon>
        <taxon>Rutaceae</taxon>
        <taxon>Aurantioideae</taxon>
        <taxon>Citrus</taxon>
    </lineage>
</organism>
<gene>
    <name evidence="1" type="ORF">WN944_009383</name>
</gene>
<protein>
    <submittedName>
        <fullName evidence="1">Uncharacterized protein</fullName>
    </submittedName>
</protein>
<keyword evidence="2" id="KW-1185">Reference proteome</keyword>
<proteinExistence type="predicted"/>
<evidence type="ECO:0000313" key="2">
    <source>
        <dbReference type="Proteomes" id="UP001428341"/>
    </source>
</evidence>